<accession>A0A183EBJ4</accession>
<reference evidence="4" key="1">
    <citation type="submission" date="2016-06" db="UniProtKB">
        <authorList>
            <consortium name="WormBaseParasite"/>
        </authorList>
    </citation>
    <scope>IDENTIFICATION</scope>
</reference>
<organism evidence="4">
    <name type="scientific">Gongylonema pulchrum</name>
    <dbReference type="NCBI Taxonomy" id="637853"/>
    <lineage>
        <taxon>Eukaryota</taxon>
        <taxon>Metazoa</taxon>
        <taxon>Ecdysozoa</taxon>
        <taxon>Nematoda</taxon>
        <taxon>Chromadorea</taxon>
        <taxon>Rhabditida</taxon>
        <taxon>Spirurina</taxon>
        <taxon>Spiruromorpha</taxon>
        <taxon>Spiruroidea</taxon>
        <taxon>Gongylonematidae</taxon>
        <taxon>Gongylonema</taxon>
    </lineage>
</organism>
<protein>
    <submittedName>
        <fullName evidence="2 4">Uncharacterized protein</fullName>
    </submittedName>
</protein>
<gene>
    <name evidence="2" type="ORF">GPUH_LOCUS18335</name>
</gene>
<dbReference type="WBParaSite" id="GPUH_0001836001-mRNA-1">
    <property type="protein sequence ID" value="GPUH_0001836001-mRNA-1"/>
    <property type="gene ID" value="GPUH_0001836001"/>
</dbReference>
<evidence type="ECO:0000313" key="3">
    <source>
        <dbReference type="Proteomes" id="UP000271098"/>
    </source>
</evidence>
<evidence type="ECO:0000313" key="4">
    <source>
        <dbReference type="WBParaSite" id="GPUH_0001836001-mRNA-1"/>
    </source>
</evidence>
<evidence type="ECO:0000313" key="2">
    <source>
        <dbReference type="EMBL" id="VDN31525.1"/>
    </source>
</evidence>
<reference evidence="2 3" key="2">
    <citation type="submission" date="2018-11" db="EMBL/GenBank/DDBJ databases">
        <authorList>
            <consortium name="Pathogen Informatics"/>
        </authorList>
    </citation>
    <scope>NUCLEOTIDE SEQUENCE [LARGE SCALE GENOMIC DNA]</scope>
</reference>
<name>A0A183EBJ4_9BILA</name>
<feature type="region of interest" description="Disordered" evidence="1">
    <location>
        <begin position="1"/>
        <end position="22"/>
    </location>
</feature>
<dbReference type="Proteomes" id="UP000271098">
    <property type="component" value="Unassembled WGS sequence"/>
</dbReference>
<proteinExistence type="predicted"/>
<keyword evidence="3" id="KW-1185">Reference proteome</keyword>
<sequence length="96" mass="9696">MRPAAAAASSSHLVSLSGGSSVDGLCGEGGTKLPVALFRWSVRETSIGGSRRIRQTLIASGQNGMATDPEDLAEADVCALSLTLTGFAEDALGSSE</sequence>
<evidence type="ECO:0000256" key="1">
    <source>
        <dbReference type="SAM" id="MobiDB-lite"/>
    </source>
</evidence>
<dbReference type="AlphaFoldDB" id="A0A183EBJ4"/>
<dbReference type="EMBL" id="UYRT01086580">
    <property type="protein sequence ID" value="VDN31525.1"/>
    <property type="molecule type" value="Genomic_DNA"/>
</dbReference>